<evidence type="ECO:0000313" key="1">
    <source>
        <dbReference type="EMBL" id="ANF97867.1"/>
    </source>
</evidence>
<gene>
    <name evidence="1" type="ORF">AR543_18835</name>
</gene>
<reference evidence="1 2" key="2">
    <citation type="journal article" date="2016" name="Int. J. Syst. Evol. Microbiol.">
        <title>Paenibacillus bovis sp. nov., isolated from raw yak (Bos grunniens) milk.</title>
        <authorList>
            <person name="Gao C."/>
            <person name="Han J."/>
            <person name="Liu Z."/>
            <person name="Xu X."/>
            <person name="Hang F."/>
            <person name="Wu Z."/>
        </authorList>
    </citation>
    <scope>NUCLEOTIDE SEQUENCE [LARGE SCALE GENOMIC DNA]</scope>
    <source>
        <strain evidence="1 2">BD3526</strain>
    </source>
</reference>
<dbReference type="OrthoDB" id="2584627at2"/>
<name>A0A172ZKT3_9BACL</name>
<sequence length="216" mass="25601">MSEFTAGNIILAAHKEMVKDQLPSGSAIYRLNDKWITWLTKDDGHIADHNHKAPAYIYRVSNRIPVLYFYNAEDHCWGYQVFDRGQEIAKLHFSFEYEDELVYKIAKKRYPQSSFEDLLFSGKLEDLYTELKENNTFEEEFKRVFDECNTEAFRLFGCNDKQINQLNRILNVDYINNGIEKNMSLAEEFKSIIGIPEMLFVRYDRVLESKEYEELL</sequence>
<protein>
    <submittedName>
        <fullName evidence="1">Uncharacterized protein</fullName>
    </submittedName>
</protein>
<dbReference type="STRING" id="1616788.AR543_18835"/>
<evidence type="ECO:0000313" key="2">
    <source>
        <dbReference type="Proteomes" id="UP000078148"/>
    </source>
</evidence>
<dbReference type="AlphaFoldDB" id="A0A172ZKT3"/>
<accession>A0A172ZKT3</accession>
<keyword evidence="2" id="KW-1185">Reference proteome</keyword>
<dbReference type="Proteomes" id="UP000078148">
    <property type="component" value="Chromosome"/>
</dbReference>
<dbReference type="EMBL" id="CP013023">
    <property type="protein sequence ID" value="ANF97867.1"/>
    <property type="molecule type" value="Genomic_DNA"/>
</dbReference>
<proteinExistence type="predicted"/>
<reference evidence="2" key="1">
    <citation type="submission" date="2015-10" db="EMBL/GenBank/DDBJ databases">
        <title>Genome of Paenibacillus bovis sp. nov.</title>
        <authorList>
            <person name="Wu Z."/>
            <person name="Gao C."/>
            <person name="Liu Z."/>
            <person name="Zheng H."/>
        </authorList>
    </citation>
    <scope>NUCLEOTIDE SEQUENCE [LARGE SCALE GENOMIC DNA]</scope>
    <source>
        <strain evidence="2">BD3526</strain>
    </source>
</reference>
<dbReference type="KEGG" id="pbv:AR543_18835"/>
<dbReference type="RefSeq" id="WP_060535960.1">
    <property type="nucleotide sequence ID" value="NZ_CP013023.1"/>
</dbReference>
<organism evidence="1 2">
    <name type="scientific">Paenibacillus bovis</name>
    <dbReference type="NCBI Taxonomy" id="1616788"/>
    <lineage>
        <taxon>Bacteria</taxon>
        <taxon>Bacillati</taxon>
        <taxon>Bacillota</taxon>
        <taxon>Bacilli</taxon>
        <taxon>Bacillales</taxon>
        <taxon>Paenibacillaceae</taxon>
        <taxon>Paenibacillus</taxon>
    </lineage>
</organism>